<dbReference type="GeneID" id="75047483"/>
<comment type="similarity">
    <text evidence="1">Belongs to the LysR transcriptional regulatory family.</text>
</comment>
<evidence type="ECO:0000313" key="6">
    <source>
        <dbReference type="EMBL" id="CUM77191.1"/>
    </source>
</evidence>
<accession>A0A173RH57</accession>
<evidence type="ECO:0000256" key="4">
    <source>
        <dbReference type="ARBA" id="ARBA00023163"/>
    </source>
</evidence>
<dbReference type="RefSeq" id="WP_005347471.1">
    <property type="nucleotide sequence ID" value="NZ_CABJFJ010000001.1"/>
</dbReference>
<dbReference type="PANTHER" id="PTHR30419">
    <property type="entry name" value="HTH-TYPE TRANSCRIPTIONAL REGULATOR YBHD"/>
    <property type="match status" value="1"/>
</dbReference>
<reference evidence="11 12" key="2">
    <citation type="submission" date="2018-08" db="EMBL/GenBank/DDBJ databases">
        <title>A genome reference for cultivated species of the human gut microbiota.</title>
        <authorList>
            <person name="Zou Y."/>
            <person name="Xue W."/>
            <person name="Luo G."/>
        </authorList>
    </citation>
    <scope>NUCLEOTIDE SEQUENCE [LARGE SCALE GENOMIC DNA]</scope>
    <source>
        <strain evidence="9 12">AM34-3LB</strain>
        <strain evidence="8 13">AM48-23BH</strain>
        <strain evidence="7 11">TM10-1AC</strain>
    </source>
</reference>
<evidence type="ECO:0000259" key="5">
    <source>
        <dbReference type="PROSITE" id="PS50931"/>
    </source>
</evidence>
<dbReference type="GO" id="GO:0003677">
    <property type="term" value="F:DNA binding"/>
    <property type="evidence" value="ECO:0007669"/>
    <property type="project" value="UniProtKB-KW"/>
</dbReference>
<evidence type="ECO:0000256" key="1">
    <source>
        <dbReference type="ARBA" id="ARBA00009437"/>
    </source>
</evidence>
<dbReference type="Pfam" id="PF03466">
    <property type="entry name" value="LysR_substrate"/>
    <property type="match status" value="1"/>
</dbReference>
<dbReference type="InterPro" id="IPR000847">
    <property type="entry name" value="LysR_HTH_N"/>
</dbReference>
<evidence type="ECO:0000313" key="9">
    <source>
        <dbReference type="EMBL" id="RHC68057.1"/>
    </source>
</evidence>
<organism evidence="6 10">
    <name type="scientific">Anaerobutyricum hallii</name>
    <dbReference type="NCBI Taxonomy" id="39488"/>
    <lineage>
        <taxon>Bacteria</taxon>
        <taxon>Bacillati</taxon>
        <taxon>Bacillota</taxon>
        <taxon>Clostridia</taxon>
        <taxon>Lachnospirales</taxon>
        <taxon>Lachnospiraceae</taxon>
        <taxon>Anaerobutyricum</taxon>
    </lineage>
</organism>
<dbReference type="Proteomes" id="UP000284621">
    <property type="component" value="Unassembled WGS sequence"/>
</dbReference>
<dbReference type="InterPro" id="IPR036390">
    <property type="entry name" value="WH_DNA-bd_sf"/>
</dbReference>
<keyword evidence="4" id="KW-0804">Transcription</keyword>
<dbReference type="EMBL" id="QSID01000001">
    <property type="protein sequence ID" value="RHC68057.1"/>
    <property type="molecule type" value="Genomic_DNA"/>
</dbReference>
<dbReference type="SUPFAM" id="SSF46785">
    <property type="entry name" value="Winged helix' DNA-binding domain"/>
    <property type="match status" value="1"/>
</dbReference>
<dbReference type="CDD" id="cd05466">
    <property type="entry name" value="PBP2_LTTR_substrate"/>
    <property type="match status" value="1"/>
</dbReference>
<dbReference type="Gene3D" id="1.10.10.10">
    <property type="entry name" value="Winged helix-like DNA-binding domain superfamily/Winged helix DNA-binding domain"/>
    <property type="match status" value="1"/>
</dbReference>
<sequence>MEITYDYYRIFYYAAKYKSFSKAAEILMSNQPNITHFMNNLENQLGCRLFIRSNRGVTLTREGEKLYKHVTIAYQHFQLAELELANDKSLQSGIITVGVSEIALHLLILQVMADFRKAYPGIRIRLSNHSTPETIQEVKDGLVDLAVVSTPADIPATLKSTSLMDFSDVMVVSSSHKELCEKPIHLSKMQDYPLICLGRGTKSYEFFSNFYQRYGLKLNPDIEAGTIHQILPMVVYDLGVGFLPENVGIEALEDGKIIKVPLIEKIPQRQICLVESKRTPLSIAANALKQFINNYIETKLKDKA</sequence>
<reference evidence="6 10" key="1">
    <citation type="submission" date="2015-09" db="EMBL/GenBank/DDBJ databases">
        <authorList>
            <consortium name="Pathogen Informatics"/>
        </authorList>
    </citation>
    <scope>NUCLEOTIDE SEQUENCE [LARGE SCALE GENOMIC DNA]</scope>
    <source>
        <strain evidence="6 10">2789STDY5834966</strain>
    </source>
</reference>
<dbReference type="InterPro" id="IPR050950">
    <property type="entry name" value="HTH-type_LysR_regulators"/>
</dbReference>
<dbReference type="EMBL" id="QSOE01000042">
    <property type="protein sequence ID" value="RGI87690.1"/>
    <property type="molecule type" value="Genomic_DNA"/>
</dbReference>
<evidence type="ECO:0000313" key="8">
    <source>
        <dbReference type="EMBL" id="RGZ82325.1"/>
    </source>
</evidence>
<evidence type="ECO:0000313" key="10">
    <source>
        <dbReference type="Proteomes" id="UP000095390"/>
    </source>
</evidence>
<dbReference type="Gene3D" id="3.40.190.290">
    <property type="match status" value="1"/>
</dbReference>
<dbReference type="GO" id="GO:0005829">
    <property type="term" value="C:cytosol"/>
    <property type="evidence" value="ECO:0007669"/>
    <property type="project" value="TreeGrafter"/>
</dbReference>
<evidence type="ECO:0000313" key="7">
    <source>
        <dbReference type="EMBL" id="RGI87690.1"/>
    </source>
</evidence>
<evidence type="ECO:0000313" key="13">
    <source>
        <dbReference type="Proteomes" id="UP000286561"/>
    </source>
</evidence>
<proteinExistence type="inferred from homology"/>
<gene>
    <name evidence="6" type="primary">cynR</name>
    <name evidence="9" type="ORF">DW833_00665</name>
    <name evidence="8" type="ORF">DW972_08965</name>
    <name evidence="7" type="ORF">DXD91_07910</name>
    <name evidence="6" type="ORF">ERS852578_00141</name>
</gene>
<feature type="domain" description="HTH lysR-type" evidence="5">
    <location>
        <begin position="9"/>
        <end position="60"/>
    </location>
</feature>
<dbReference type="PROSITE" id="PS50931">
    <property type="entry name" value="HTH_LYSR"/>
    <property type="match status" value="1"/>
</dbReference>
<name>A0A173RH57_9FIRM</name>
<dbReference type="EMBL" id="CYYC01000001">
    <property type="protein sequence ID" value="CUM77191.1"/>
    <property type="molecule type" value="Genomic_DNA"/>
</dbReference>
<dbReference type="Proteomes" id="UP000262524">
    <property type="component" value="Unassembled WGS sequence"/>
</dbReference>
<dbReference type="Proteomes" id="UP000286561">
    <property type="component" value="Unassembled WGS sequence"/>
</dbReference>
<evidence type="ECO:0000313" key="11">
    <source>
        <dbReference type="Proteomes" id="UP000262524"/>
    </source>
</evidence>
<dbReference type="EMBL" id="QSEP01000052">
    <property type="protein sequence ID" value="RGZ82325.1"/>
    <property type="molecule type" value="Genomic_DNA"/>
</dbReference>
<dbReference type="OrthoDB" id="9778774at2"/>
<evidence type="ECO:0000256" key="2">
    <source>
        <dbReference type="ARBA" id="ARBA00023015"/>
    </source>
</evidence>
<evidence type="ECO:0000313" key="12">
    <source>
        <dbReference type="Proteomes" id="UP000284621"/>
    </source>
</evidence>
<dbReference type="InterPro" id="IPR036388">
    <property type="entry name" value="WH-like_DNA-bd_sf"/>
</dbReference>
<keyword evidence="3" id="KW-0238">DNA-binding</keyword>
<dbReference type="GO" id="GO:0003700">
    <property type="term" value="F:DNA-binding transcription factor activity"/>
    <property type="evidence" value="ECO:0007669"/>
    <property type="project" value="InterPro"/>
</dbReference>
<keyword evidence="12" id="KW-1185">Reference proteome</keyword>
<evidence type="ECO:0000256" key="3">
    <source>
        <dbReference type="ARBA" id="ARBA00023125"/>
    </source>
</evidence>
<dbReference type="SUPFAM" id="SSF53850">
    <property type="entry name" value="Periplasmic binding protein-like II"/>
    <property type="match status" value="1"/>
</dbReference>
<dbReference type="AlphaFoldDB" id="A0A173RH57"/>
<dbReference type="Pfam" id="PF00126">
    <property type="entry name" value="HTH_1"/>
    <property type="match status" value="1"/>
</dbReference>
<protein>
    <submittedName>
        <fullName evidence="6">Cyn operon transcriptional activator</fullName>
    </submittedName>
    <submittedName>
        <fullName evidence="7">LysR family transcriptional regulator</fullName>
    </submittedName>
</protein>
<dbReference type="InterPro" id="IPR005119">
    <property type="entry name" value="LysR_subst-bd"/>
</dbReference>
<dbReference type="Proteomes" id="UP000095390">
    <property type="component" value="Unassembled WGS sequence"/>
</dbReference>
<keyword evidence="2" id="KW-0805">Transcription regulation</keyword>